<gene>
    <name evidence="1" type="ORF">H8Z76_09615</name>
</gene>
<protein>
    <submittedName>
        <fullName evidence="1">Uncharacterized protein</fullName>
    </submittedName>
</protein>
<evidence type="ECO:0000313" key="1">
    <source>
        <dbReference type="EMBL" id="MBC5754263.1"/>
    </source>
</evidence>
<dbReference type="EMBL" id="JACOQH010000006">
    <property type="protein sequence ID" value="MBC5754263.1"/>
    <property type="molecule type" value="Genomic_DNA"/>
</dbReference>
<name>A0ABR7IBF6_9FIRM</name>
<evidence type="ECO:0000313" key="2">
    <source>
        <dbReference type="Proteomes" id="UP000621540"/>
    </source>
</evidence>
<proteinExistence type="predicted"/>
<comment type="caution">
    <text evidence="1">The sequence shown here is derived from an EMBL/GenBank/DDBJ whole genome shotgun (WGS) entry which is preliminary data.</text>
</comment>
<keyword evidence="2" id="KW-1185">Reference proteome</keyword>
<reference evidence="1 2" key="1">
    <citation type="submission" date="2020-08" db="EMBL/GenBank/DDBJ databases">
        <title>Genome public.</title>
        <authorList>
            <person name="Liu C."/>
            <person name="Sun Q."/>
        </authorList>
    </citation>
    <scope>NUCLEOTIDE SEQUENCE [LARGE SCALE GENOMIC DNA]</scope>
    <source>
        <strain evidence="1 2">BX0805</strain>
    </source>
</reference>
<dbReference type="RefSeq" id="WP_186982350.1">
    <property type="nucleotide sequence ID" value="NZ_JACOQH010000006.1"/>
</dbReference>
<accession>A0ABR7IBF6</accession>
<dbReference type="Proteomes" id="UP000621540">
    <property type="component" value="Unassembled WGS sequence"/>
</dbReference>
<sequence>MADDRVDMGWRAIGAFLKKWRQKRRKKKEGIGSAAKEPEMWAENPYLPQFRNIMEQVLKKRGISYRDFAPVCIDEEKPELLLMEEDIVTVLHELERDLNALTILTERPDFFSSYAARMEEEYGLMVSVREKRHAGAESPFLFPGNVILDFERNGHFCTPEKTGGYCYIPIYKIPWQSGENLDILVPIGYNTVIVKGLDLREESGSSKDVFAGFSEQ</sequence>
<organism evidence="1 2">
    <name type="scientific">Roseburia yibonii</name>
    <dbReference type="NCBI Taxonomy" id="2763063"/>
    <lineage>
        <taxon>Bacteria</taxon>
        <taxon>Bacillati</taxon>
        <taxon>Bacillota</taxon>
        <taxon>Clostridia</taxon>
        <taxon>Lachnospirales</taxon>
        <taxon>Lachnospiraceae</taxon>
        <taxon>Roseburia</taxon>
    </lineage>
</organism>